<keyword evidence="1" id="KW-1133">Transmembrane helix</keyword>
<organism evidence="2 3">
    <name type="scientific">Metabacillus mangrovi</name>
    <dbReference type="NCBI Taxonomy" id="1491830"/>
    <lineage>
        <taxon>Bacteria</taxon>
        <taxon>Bacillati</taxon>
        <taxon>Bacillota</taxon>
        <taxon>Bacilli</taxon>
        <taxon>Bacillales</taxon>
        <taxon>Bacillaceae</taxon>
        <taxon>Metabacillus</taxon>
    </lineage>
</organism>
<keyword evidence="1" id="KW-0812">Transmembrane</keyword>
<proteinExistence type="predicted"/>
<dbReference type="Pfam" id="PF17328">
    <property type="entry name" value="DUF5366"/>
    <property type="match status" value="1"/>
</dbReference>
<feature type="transmembrane region" description="Helical" evidence="1">
    <location>
        <begin position="103"/>
        <end position="136"/>
    </location>
</feature>
<dbReference type="AlphaFoldDB" id="A0A7X2S9B4"/>
<feature type="transmembrane region" description="Helical" evidence="1">
    <location>
        <begin position="54"/>
        <end position="75"/>
    </location>
</feature>
<evidence type="ECO:0008006" key="4">
    <source>
        <dbReference type="Google" id="ProtNLM"/>
    </source>
</evidence>
<dbReference type="OrthoDB" id="2739240at2"/>
<gene>
    <name evidence="2" type="ORF">GKZ89_19210</name>
</gene>
<keyword evidence="3" id="KW-1185">Reference proteome</keyword>
<dbReference type="RefSeq" id="WP_155114022.1">
    <property type="nucleotide sequence ID" value="NZ_WMIB01000031.1"/>
</dbReference>
<feature type="transmembrane region" description="Helical" evidence="1">
    <location>
        <begin position="148"/>
        <end position="173"/>
    </location>
</feature>
<evidence type="ECO:0000313" key="3">
    <source>
        <dbReference type="Proteomes" id="UP000434639"/>
    </source>
</evidence>
<feature type="transmembrane region" description="Helical" evidence="1">
    <location>
        <begin position="12"/>
        <end position="34"/>
    </location>
</feature>
<evidence type="ECO:0000256" key="1">
    <source>
        <dbReference type="SAM" id="Phobius"/>
    </source>
</evidence>
<dbReference type="InterPro" id="IPR035289">
    <property type="entry name" value="DUF5366"/>
</dbReference>
<evidence type="ECO:0000313" key="2">
    <source>
        <dbReference type="EMBL" id="MTH55526.1"/>
    </source>
</evidence>
<dbReference type="Proteomes" id="UP000434639">
    <property type="component" value="Unassembled WGS sequence"/>
</dbReference>
<comment type="caution">
    <text evidence="2">The sequence shown here is derived from an EMBL/GenBank/DDBJ whole genome shotgun (WGS) entry which is preliminary data.</text>
</comment>
<reference evidence="2 3" key="1">
    <citation type="journal article" date="2017" name="Int. J. Syst. Evol. Microbiol.">
        <title>Bacillus mangrovi sp. nov., isolated from a sediment sample from a mangrove forest.</title>
        <authorList>
            <person name="Gupta V."/>
            <person name="Singh P.K."/>
            <person name="Korpole S."/>
            <person name="Tanuku N.R.S."/>
            <person name="Pinnaka A.K."/>
        </authorList>
    </citation>
    <scope>NUCLEOTIDE SEQUENCE [LARGE SCALE GENOMIC DNA]</scope>
    <source>
        <strain evidence="2 3">KCTC 33872</strain>
    </source>
</reference>
<name>A0A7X2S9B4_9BACI</name>
<sequence>MKNTYFTSYFPLISILLFSTSLSISTVMYVSGILKDLGVYSSMLNYFPESEMKIALFALFALVYFMVFSALKLIANTITELSFLFFSQDSEGITLNKIRAGSAFYLAGGGISLFLVQFIWLIGAVFLLCTLCYFIFIIYQASAMVTSWSLLGMILFNILFWFVFTLGLFYLFLRLYNGFISSLPI</sequence>
<protein>
    <recommendedName>
        <fullName evidence="4">YufK family protein</fullName>
    </recommendedName>
</protein>
<keyword evidence="1" id="KW-0472">Membrane</keyword>
<accession>A0A7X2S9B4</accession>
<dbReference type="EMBL" id="WMIB01000031">
    <property type="protein sequence ID" value="MTH55526.1"/>
    <property type="molecule type" value="Genomic_DNA"/>
</dbReference>